<dbReference type="RefSeq" id="WP_216637767.1">
    <property type="nucleotide sequence ID" value="NZ_CP014859.1"/>
</dbReference>
<dbReference type="Gene3D" id="3.30.70.920">
    <property type="match status" value="1"/>
</dbReference>
<gene>
    <name evidence="5" type="ORF">TL08_25745</name>
</gene>
<dbReference type="Pfam" id="PF01037">
    <property type="entry name" value="AsnC_trans_reg"/>
    <property type="match status" value="1"/>
</dbReference>
<accession>A0AAC9HV46</accession>
<dbReference type="KEGG" id="ahm:TL08_25745"/>
<dbReference type="PANTHER" id="PTHR30154">
    <property type="entry name" value="LEUCINE-RESPONSIVE REGULATORY PROTEIN"/>
    <property type="match status" value="1"/>
</dbReference>
<organism evidence="5 6">
    <name type="scientific">Actinoalloteichus hymeniacidonis</name>
    <dbReference type="NCBI Taxonomy" id="340345"/>
    <lineage>
        <taxon>Bacteria</taxon>
        <taxon>Bacillati</taxon>
        <taxon>Actinomycetota</taxon>
        <taxon>Actinomycetes</taxon>
        <taxon>Pseudonocardiales</taxon>
        <taxon>Pseudonocardiaceae</taxon>
        <taxon>Actinoalloteichus</taxon>
    </lineage>
</organism>
<dbReference type="FunFam" id="1.10.10.10:FF:000186">
    <property type="entry name" value="AsnC family transcriptional regulator"/>
    <property type="match status" value="1"/>
</dbReference>
<dbReference type="InterPro" id="IPR019887">
    <property type="entry name" value="Tscrpt_reg_AsnC/Lrp_C"/>
</dbReference>
<feature type="domain" description="HTH asnC-type" evidence="4">
    <location>
        <begin position="3"/>
        <end position="64"/>
    </location>
</feature>
<keyword evidence="3" id="KW-0804">Transcription</keyword>
<evidence type="ECO:0000313" key="6">
    <source>
        <dbReference type="Proteomes" id="UP000095210"/>
    </source>
</evidence>
<dbReference type="InterPro" id="IPR036388">
    <property type="entry name" value="WH-like_DNA-bd_sf"/>
</dbReference>
<dbReference type="Gene3D" id="1.10.10.10">
    <property type="entry name" value="Winged helix-like DNA-binding domain superfamily/Winged helix DNA-binding domain"/>
    <property type="match status" value="1"/>
</dbReference>
<evidence type="ECO:0000256" key="3">
    <source>
        <dbReference type="ARBA" id="ARBA00023163"/>
    </source>
</evidence>
<dbReference type="InterPro" id="IPR036390">
    <property type="entry name" value="WH_DNA-bd_sf"/>
</dbReference>
<dbReference type="InterPro" id="IPR011008">
    <property type="entry name" value="Dimeric_a/b-barrel"/>
</dbReference>
<dbReference type="InterPro" id="IPR019888">
    <property type="entry name" value="Tscrpt_reg_AsnC-like"/>
</dbReference>
<dbReference type="EMBL" id="CP014859">
    <property type="protein sequence ID" value="AOS65919.1"/>
    <property type="molecule type" value="Genomic_DNA"/>
</dbReference>
<keyword evidence="6" id="KW-1185">Reference proteome</keyword>
<dbReference type="GO" id="GO:0043565">
    <property type="term" value="F:sequence-specific DNA binding"/>
    <property type="evidence" value="ECO:0007669"/>
    <property type="project" value="InterPro"/>
</dbReference>
<dbReference type="SMART" id="SM00344">
    <property type="entry name" value="HTH_ASNC"/>
    <property type="match status" value="1"/>
</dbReference>
<reference evidence="6" key="1">
    <citation type="submission" date="2016-03" db="EMBL/GenBank/DDBJ databases">
        <title>Complete genome sequence of the type strain Actinoalloteichus hymeniacidonis DSM 45092.</title>
        <authorList>
            <person name="Schaffert L."/>
            <person name="Albersmeier A."/>
            <person name="Winkler A."/>
            <person name="Kalinowski J."/>
            <person name="Zotchev S."/>
            <person name="Ruckert C."/>
        </authorList>
    </citation>
    <scope>NUCLEOTIDE SEQUENCE [LARGE SCALE GENOMIC DNA]</scope>
    <source>
        <strain evidence="6">HPA177(T) (DSM 45092(T))</strain>
    </source>
</reference>
<dbReference type="GO" id="GO:0043200">
    <property type="term" value="P:response to amino acid"/>
    <property type="evidence" value="ECO:0007669"/>
    <property type="project" value="TreeGrafter"/>
</dbReference>
<dbReference type="Proteomes" id="UP000095210">
    <property type="component" value="Chromosome"/>
</dbReference>
<dbReference type="CDD" id="cd00090">
    <property type="entry name" value="HTH_ARSR"/>
    <property type="match status" value="1"/>
</dbReference>
<dbReference type="GO" id="GO:0005829">
    <property type="term" value="C:cytosol"/>
    <property type="evidence" value="ECO:0007669"/>
    <property type="project" value="TreeGrafter"/>
</dbReference>
<sequence>MELDDLDWELLHHLQADARISFNELARQVGVSAPTVATRVRRLEEAAVITGYRAEVDPPRAGLGVQALVQMKCYGPRCITLRPEQISDWPEVRGVLRITGDICSLVHVVTRDIAALERLLERLWEYGETASTMILSWPIPMRGISRPPDPQQR</sequence>
<dbReference type="PANTHER" id="PTHR30154:SF53">
    <property type="entry name" value="HTH-TYPE TRANSCRIPTIONAL REGULATOR LRPC"/>
    <property type="match status" value="1"/>
</dbReference>
<dbReference type="InterPro" id="IPR011991">
    <property type="entry name" value="ArsR-like_HTH"/>
</dbReference>
<dbReference type="SUPFAM" id="SSF46785">
    <property type="entry name" value="Winged helix' DNA-binding domain"/>
    <property type="match status" value="1"/>
</dbReference>
<dbReference type="AlphaFoldDB" id="A0AAC9HV46"/>
<evidence type="ECO:0000313" key="5">
    <source>
        <dbReference type="EMBL" id="AOS65919.1"/>
    </source>
</evidence>
<keyword evidence="1" id="KW-0805">Transcription regulation</keyword>
<keyword evidence="2" id="KW-0238">DNA-binding</keyword>
<dbReference type="Pfam" id="PF13404">
    <property type="entry name" value="HTH_AsnC-type"/>
    <property type="match status" value="1"/>
</dbReference>
<evidence type="ECO:0000259" key="4">
    <source>
        <dbReference type="PROSITE" id="PS50956"/>
    </source>
</evidence>
<name>A0AAC9HV46_9PSEU</name>
<dbReference type="PRINTS" id="PR00033">
    <property type="entry name" value="HTHASNC"/>
</dbReference>
<evidence type="ECO:0000256" key="1">
    <source>
        <dbReference type="ARBA" id="ARBA00023015"/>
    </source>
</evidence>
<dbReference type="PROSITE" id="PS50956">
    <property type="entry name" value="HTH_ASNC_2"/>
    <property type="match status" value="1"/>
</dbReference>
<protein>
    <submittedName>
        <fullName evidence="5">Transcriptional regulator</fullName>
    </submittedName>
</protein>
<dbReference type="InterPro" id="IPR000485">
    <property type="entry name" value="AsnC-type_HTH_dom"/>
</dbReference>
<proteinExistence type="predicted"/>
<dbReference type="SUPFAM" id="SSF54909">
    <property type="entry name" value="Dimeric alpha+beta barrel"/>
    <property type="match status" value="1"/>
</dbReference>
<evidence type="ECO:0000256" key="2">
    <source>
        <dbReference type="ARBA" id="ARBA00023125"/>
    </source>
</evidence>